<name>A0AAF0UJB3_SOLVR</name>
<dbReference type="Proteomes" id="UP001234989">
    <property type="component" value="Chromosome 9"/>
</dbReference>
<accession>A0AAF0UJB3</accession>
<gene>
    <name evidence="1" type="ORF">MTR67_039853</name>
</gene>
<organism evidence="1 2">
    <name type="scientific">Solanum verrucosum</name>
    <dbReference type="NCBI Taxonomy" id="315347"/>
    <lineage>
        <taxon>Eukaryota</taxon>
        <taxon>Viridiplantae</taxon>
        <taxon>Streptophyta</taxon>
        <taxon>Embryophyta</taxon>
        <taxon>Tracheophyta</taxon>
        <taxon>Spermatophyta</taxon>
        <taxon>Magnoliopsida</taxon>
        <taxon>eudicotyledons</taxon>
        <taxon>Gunneridae</taxon>
        <taxon>Pentapetalae</taxon>
        <taxon>asterids</taxon>
        <taxon>lamiids</taxon>
        <taxon>Solanales</taxon>
        <taxon>Solanaceae</taxon>
        <taxon>Solanoideae</taxon>
        <taxon>Solaneae</taxon>
        <taxon>Solanum</taxon>
    </lineage>
</organism>
<keyword evidence="2" id="KW-1185">Reference proteome</keyword>
<dbReference type="EMBL" id="CP133620">
    <property type="protein sequence ID" value="WMV46468.1"/>
    <property type="molecule type" value="Genomic_DNA"/>
</dbReference>
<evidence type="ECO:0000313" key="1">
    <source>
        <dbReference type="EMBL" id="WMV46468.1"/>
    </source>
</evidence>
<reference evidence="1" key="1">
    <citation type="submission" date="2023-08" db="EMBL/GenBank/DDBJ databases">
        <title>A de novo genome assembly of Solanum verrucosum Schlechtendal, a Mexican diploid species geographically isolated from the other diploid A-genome species in potato relatives.</title>
        <authorList>
            <person name="Hosaka K."/>
        </authorList>
    </citation>
    <scope>NUCLEOTIDE SEQUENCE</scope>
    <source>
        <tissue evidence="1">Young leaves</tissue>
    </source>
</reference>
<protein>
    <submittedName>
        <fullName evidence="1">Uncharacterized protein</fullName>
    </submittedName>
</protein>
<evidence type="ECO:0000313" key="2">
    <source>
        <dbReference type="Proteomes" id="UP001234989"/>
    </source>
</evidence>
<sequence length="13" mass="1722">MPYYKKVCNWLYN</sequence>
<proteinExistence type="predicted"/>